<dbReference type="PROSITE" id="PS51077">
    <property type="entry name" value="HTH_ICLR"/>
    <property type="match status" value="1"/>
</dbReference>
<keyword evidence="1" id="KW-0805">Transcription regulation</keyword>
<proteinExistence type="predicted"/>
<reference evidence="7" key="1">
    <citation type="submission" date="2022-04" db="EMBL/GenBank/DDBJ databases">
        <title>Roseomonas acroporae sp. nov., isolated from coral Acropora digitifera.</title>
        <authorList>
            <person name="Sun H."/>
        </authorList>
    </citation>
    <scope>NUCLEOTIDE SEQUENCE</scope>
    <source>
        <strain evidence="7">NAR14</strain>
    </source>
</reference>
<gene>
    <name evidence="7" type="ORF">M0638_02285</name>
</gene>
<dbReference type="PANTHER" id="PTHR30136">
    <property type="entry name" value="HELIX-TURN-HELIX TRANSCRIPTIONAL REGULATOR, ICLR FAMILY"/>
    <property type="match status" value="1"/>
</dbReference>
<evidence type="ECO:0000313" key="8">
    <source>
        <dbReference type="Proteomes" id="UP001139516"/>
    </source>
</evidence>
<dbReference type="PROSITE" id="PS51078">
    <property type="entry name" value="ICLR_ED"/>
    <property type="match status" value="1"/>
</dbReference>
<dbReference type="Gene3D" id="1.10.10.10">
    <property type="entry name" value="Winged helix-like DNA-binding domain superfamily/Winged helix DNA-binding domain"/>
    <property type="match status" value="1"/>
</dbReference>
<feature type="domain" description="HTH iclR-type" evidence="5">
    <location>
        <begin position="45"/>
        <end position="122"/>
    </location>
</feature>
<dbReference type="PANTHER" id="PTHR30136:SF34">
    <property type="entry name" value="TRANSCRIPTIONAL REGULATOR"/>
    <property type="match status" value="1"/>
</dbReference>
<dbReference type="RefSeq" id="WP_248665333.1">
    <property type="nucleotide sequence ID" value="NZ_JALPRX010000007.1"/>
</dbReference>
<dbReference type="SUPFAM" id="SSF55781">
    <property type="entry name" value="GAF domain-like"/>
    <property type="match status" value="1"/>
</dbReference>
<dbReference type="GO" id="GO:0003677">
    <property type="term" value="F:DNA binding"/>
    <property type="evidence" value="ECO:0007669"/>
    <property type="project" value="UniProtKB-KW"/>
</dbReference>
<dbReference type="InterPro" id="IPR012794">
    <property type="entry name" value="PcaR_PcaU"/>
</dbReference>
<dbReference type="EMBL" id="JALPRX010000007">
    <property type="protein sequence ID" value="MCK8783207.1"/>
    <property type="molecule type" value="Genomic_DNA"/>
</dbReference>
<evidence type="ECO:0000259" key="5">
    <source>
        <dbReference type="PROSITE" id="PS51077"/>
    </source>
</evidence>
<dbReference type="Gene3D" id="3.30.450.40">
    <property type="match status" value="1"/>
</dbReference>
<name>A0A9X2BSK5_9PROT</name>
<protein>
    <submittedName>
        <fullName evidence="7">Helix-turn-helix domain-containing protein</fullName>
    </submittedName>
</protein>
<evidence type="ECO:0000313" key="7">
    <source>
        <dbReference type="EMBL" id="MCK8783207.1"/>
    </source>
</evidence>
<dbReference type="GO" id="GO:0045892">
    <property type="term" value="P:negative regulation of DNA-templated transcription"/>
    <property type="evidence" value="ECO:0007669"/>
    <property type="project" value="TreeGrafter"/>
</dbReference>
<dbReference type="InterPro" id="IPR036390">
    <property type="entry name" value="WH_DNA-bd_sf"/>
</dbReference>
<dbReference type="InterPro" id="IPR029016">
    <property type="entry name" value="GAF-like_dom_sf"/>
</dbReference>
<dbReference type="InterPro" id="IPR036388">
    <property type="entry name" value="WH-like_DNA-bd_sf"/>
</dbReference>
<dbReference type="SUPFAM" id="SSF46785">
    <property type="entry name" value="Winged helix' DNA-binding domain"/>
    <property type="match status" value="1"/>
</dbReference>
<feature type="domain" description="IclR-ED" evidence="6">
    <location>
        <begin position="106"/>
        <end position="290"/>
    </location>
</feature>
<dbReference type="InterPro" id="IPR014757">
    <property type="entry name" value="Tscrpt_reg_IclR_C"/>
</dbReference>
<dbReference type="SMART" id="SM00346">
    <property type="entry name" value="HTH_ICLR"/>
    <property type="match status" value="1"/>
</dbReference>
<keyword evidence="8" id="KW-1185">Reference proteome</keyword>
<organism evidence="7 8">
    <name type="scientific">Roseomonas acroporae</name>
    <dbReference type="NCBI Taxonomy" id="2937791"/>
    <lineage>
        <taxon>Bacteria</taxon>
        <taxon>Pseudomonadati</taxon>
        <taxon>Pseudomonadota</taxon>
        <taxon>Alphaproteobacteria</taxon>
        <taxon>Acetobacterales</taxon>
        <taxon>Roseomonadaceae</taxon>
        <taxon>Roseomonas</taxon>
    </lineage>
</organism>
<keyword evidence="3" id="KW-0804">Transcription</keyword>
<dbReference type="Proteomes" id="UP001139516">
    <property type="component" value="Unassembled WGS sequence"/>
</dbReference>
<dbReference type="Pfam" id="PF01614">
    <property type="entry name" value="IclR_C"/>
    <property type="match status" value="1"/>
</dbReference>
<dbReference type="NCBIfam" id="TIGR02431">
    <property type="entry name" value="pcaR_pcaU"/>
    <property type="match status" value="1"/>
</dbReference>
<dbReference type="Pfam" id="PF09339">
    <property type="entry name" value="HTH_IclR"/>
    <property type="match status" value="1"/>
</dbReference>
<accession>A0A9X2BSK5</accession>
<comment type="caution">
    <text evidence="7">The sequence shown here is derived from an EMBL/GenBank/DDBJ whole genome shotgun (WGS) entry which is preliminary data.</text>
</comment>
<dbReference type="GO" id="GO:0045893">
    <property type="term" value="P:positive regulation of DNA-templated transcription"/>
    <property type="evidence" value="ECO:0007669"/>
    <property type="project" value="InterPro"/>
</dbReference>
<dbReference type="AlphaFoldDB" id="A0A9X2BSK5"/>
<evidence type="ECO:0000256" key="2">
    <source>
        <dbReference type="ARBA" id="ARBA00023125"/>
    </source>
</evidence>
<dbReference type="InterPro" id="IPR005471">
    <property type="entry name" value="Tscrpt_reg_IclR_N"/>
</dbReference>
<feature type="region of interest" description="Disordered" evidence="4">
    <location>
        <begin position="1"/>
        <end position="32"/>
    </location>
</feature>
<dbReference type="GO" id="GO:0046278">
    <property type="term" value="P:3,4-dihydroxybenzoate metabolic process"/>
    <property type="evidence" value="ECO:0007669"/>
    <property type="project" value="InterPro"/>
</dbReference>
<dbReference type="InterPro" id="IPR050707">
    <property type="entry name" value="HTH_MetabolicPath_Reg"/>
</dbReference>
<keyword evidence="2" id="KW-0238">DNA-binding</keyword>
<evidence type="ECO:0000256" key="3">
    <source>
        <dbReference type="ARBA" id="ARBA00023163"/>
    </source>
</evidence>
<evidence type="ECO:0000256" key="4">
    <source>
        <dbReference type="SAM" id="MobiDB-lite"/>
    </source>
</evidence>
<sequence length="291" mass="31274">MPRSILAAEAAPPARPVRRAPEDGIQAPGHAAGAEGGALRGADFVVALERGLAVLQAFGLGRERLTLSAVAAATGLSRGTARRFLLTLAELGFLATDGKLFWPTPRVLNLSSAYLNAYGRGELASRVIGRVVGALGESCSMAVLDGPDILYVARHEMRRVFSARIEVGTRLPAHCSAMGRVLLAGLDDARIEEWLAQYPRTAWTERTVTDHAALRERILEARRQGYALIDGEIQLGHRSIAVPVADRQGRTVAALNIGTASGRATLDRMRRAFLPVLRDAAREIAALVPHW</sequence>
<evidence type="ECO:0000259" key="6">
    <source>
        <dbReference type="PROSITE" id="PS51078"/>
    </source>
</evidence>
<dbReference type="GO" id="GO:0003700">
    <property type="term" value="F:DNA-binding transcription factor activity"/>
    <property type="evidence" value="ECO:0007669"/>
    <property type="project" value="TreeGrafter"/>
</dbReference>
<evidence type="ECO:0000256" key="1">
    <source>
        <dbReference type="ARBA" id="ARBA00023015"/>
    </source>
</evidence>